<evidence type="ECO:0000256" key="1">
    <source>
        <dbReference type="SAM" id="SignalP"/>
    </source>
</evidence>
<evidence type="ECO:0000313" key="3">
    <source>
        <dbReference type="Proteomes" id="UP001597361"/>
    </source>
</evidence>
<reference evidence="3" key="1">
    <citation type="journal article" date="2019" name="Int. J. Syst. Evol. Microbiol.">
        <title>The Global Catalogue of Microorganisms (GCM) 10K type strain sequencing project: providing services to taxonomists for standard genome sequencing and annotation.</title>
        <authorList>
            <consortium name="The Broad Institute Genomics Platform"/>
            <consortium name="The Broad Institute Genome Sequencing Center for Infectious Disease"/>
            <person name="Wu L."/>
            <person name="Ma J."/>
        </authorList>
    </citation>
    <scope>NUCLEOTIDE SEQUENCE [LARGE SCALE GENOMIC DNA]</scope>
    <source>
        <strain evidence="3">CGMCC 1.15180</strain>
    </source>
</reference>
<protein>
    <submittedName>
        <fullName evidence="2">Uncharacterized protein</fullName>
    </submittedName>
</protein>
<dbReference type="EMBL" id="JBHUHR010000049">
    <property type="protein sequence ID" value="MFD2037527.1"/>
    <property type="molecule type" value="Genomic_DNA"/>
</dbReference>
<gene>
    <name evidence="2" type="ORF">ACFSKL_22225</name>
</gene>
<keyword evidence="1" id="KW-0732">Signal</keyword>
<name>A0ABW4VW36_9BACT</name>
<dbReference type="RefSeq" id="WP_376889472.1">
    <property type="nucleotide sequence ID" value="NZ_JBHUHR010000049.1"/>
</dbReference>
<keyword evidence="3" id="KW-1185">Reference proteome</keyword>
<dbReference type="SUPFAM" id="SSF49842">
    <property type="entry name" value="TNF-like"/>
    <property type="match status" value="1"/>
</dbReference>
<proteinExistence type="predicted"/>
<dbReference type="Proteomes" id="UP001597361">
    <property type="component" value="Unassembled WGS sequence"/>
</dbReference>
<feature type="signal peptide" evidence="1">
    <location>
        <begin position="1"/>
        <end position="18"/>
    </location>
</feature>
<sequence length="264" mass="29530">MKNYLSLFLFLISLQMLAQGTVGIKELDPKTTMDIKTIDPTNPNFDEGIIVPRVTNLNVTDPKEVGLLVFYESMANDRGFYWWDGVTWMPFISITQITADLTIAHAFCKNVFREGDMTANAATNLRTIEFDGLKTNDGDNYEINPDGELVIKRGGKYHVYGVVNVRNVSEVVNANKRDALEAKLYVNGTDASAINGNLNIEAANSFPTGNHTVVMFMSGVLELNDNDRLLFKVNRYYRDSDSPITIRPDPDALSNLTLKYLGEN</sequence>
<feature type="chain" id="PRO_5047030532" evidence="1">
    <location>
        <begin position="19"/>
        <end position="264"/>
    </location>
</feature>
<dbReference type="Gene3D" id="2.60.120.40">
    <property type="match status" value="1"/>
</dbReference>
<comment type="caution">
    <text evidence="2">The sequence shown here is derived from an EMBL/GenBank/DDBJ whole genome shotgun (WGS) entry which is preliminary data.</text>
</comment>
<evidence type="ECO:0000313" key="2">
    <source>
        <dbReference type="EMBL" id="MFD2037527.1"/>
    </source>
</evidence>
<dbReference type="InterPro" id="IPR008983">
    <property type="entry name" value="Tumour_necrosis_fac-like_dom"/>
</dbReference>
<organism evidence="2 3">
    <name type="scientific">Belliella marina</name>
    <dbReference type="NCBI Taxonomy" id="1644146"/>
    <lineage>
        <taxon>Bacteria</taxon>
        <taxon>Pseudomonadati</taxon>
        <taxon>Bacteroidota</taxon>
        <taxon>Cytophagia</taxon>
        <taxon>Cytophagales</taxon>
        <taxon>Cyclobacteriaceae</taxon>
        <taxon>Belliella</taxon>
    </lineage>
</organism>
<accession>A0ABW4VW36</accession>